<evidence type="ECO:0000256" key="1">
    <source>
        <dbReference type="ARBA" id="ARBA00007626"/>
    </source>
</evidence>
<proteinExistence type="inferred from homology"/>
<feature type="repeat" description="PPR" evidence="3">
    <location>
        <begin position="15"/>
        <end position="49"/>
    </location>
</feature>
<comment type="caution">
    <text evidence="4">The sequence shown here is derived from an EMBL/GenBank/DDBJ whole genome shotgun (WGS) entry which is preliminary data.</text>
</comment>
<dbReference type="Proteomes" id="UP001370490">
    <property type="component" value="Unassembled WGS sequence"/>
</dbReference>
<dbReference type="InterPro" id="IPR002885">
    <property type="entry name" value="PPR_rpt"/>
</dbReference>
<evidence type="ECO:0000256" key="3">
    <source>
        <dbReference type="PROSITE-ProRule" id="PRU00708"/>
    </source>
</evidence>
<dbReference type="GO" id="GO:0003729">
    <property type="term" value="F:mRNA binding"/>
    <property type="evidence" value="ECO:0007669"/>
    <property type="project" value="TreeGrafter"/>
</dbReference>
<comment type="similarity">
    <text evidence="1">Belongs to the PPR family. P subfamily.</text>
</comment>
<keyword evidence="2" id="KW-0677">Repeat</keyword>
<sequence length="177" mass="19529">MIDKMKSAGFGEALDVNAYFGFIKIWCGIERIDLAMSVFKKMKEDGCKPGIKTYDLLMGKLCAHDRVDRANALSREAEKHGVLSACGILRNKLYFGVLQFDLGYSLSQHIGYLRASGLERFEGFIVLSFLELLSIAQKKWKAPEMCGIVNSAFSSAGQSTLTCFCMGNKSFPLVAAT</sequence>
<evidence type="ECO:0000313" key="4">
    <source>
        <dbReference type="EMBL" id="KAK6925179.1"/>
    </source>
</evidence>
<evidence type="ECO:0000256" key="2">
    <source>
        <dbReference type="ARBA" id="ARBA00022737"/>
    </source>
</evidence>
<dbReference type="PANTHER" id="PTHR47938">
    <property type="entry name" value="RESPIRATORY COMPLEX I CHAPERONE (CIA84), PUTATIVE (AFU_ORTHOLOGUE AFUA_2G06020)-RELATED"/>
    <property type="match status" value="1"/>
</dbReference>
<organism evidence="4 5">
    <name type="scientific">Dillenia turbinata</name>
    <dbReference type="NCBI Taxonomy" id="194707"/>
    <lineage>
        <taxon>Eukaryota</taxon>
        <taxon>Viridiplantae</taxon>
        <taxon>Streptophyta</taxon>
        <taxon>Embryophyta</taxon>
        <taxon>Tracheophyta</taxon>
        <taxon>Spermatophyta</taxon>
        <taxon>Magnoliopsida</taxon>
        <taxon>eudicotyledons</taxon>
        <taxon>Gunneridae</taxon>
        <taxon>Pentapetalae</taxon>
        <taxon>Dilleniales</taxon>
        <taxon>Dilleniaceae</taxon>
        <taxon>Dillenia</taxon>
    </lineage>
</organism>
<dbReference type="Gene3D" id="1.25.40.10">
    <property type="entry name" value="Tetratricopeptide repeat domain"/>
    <property type="match status" value="1"/>
</dbReference>
<dbReference type="Pfam" id="PF13041">
    <property type="entry name" value="PPR_2"/>
    <property type="match status" value="1"/>
</dbReference>
<name>A0AAN8V262_9MAGN</name>
<reference evidence="4 5" key="1">
    <citation type="submission" date="2023-12" db="EMBL/GenBank/DDBJ databases">
        <title>A high-quality genome assembly for Dillenia turbinata (Dilleniales).</title>
        <authorList>
            <person name="Chanderbali A."/>
        </authorList>
    </citation>
    <scope>NUCLEOTIDE SEQUENCE [LARGE SCALE GENOMIC DNA]</scope>
    <source>
        <strain evidence="4">LSX21</strain>
        <tissue evidence="4">Leaf</tissue>
    </source>
</reference>
<evidence type="ECO:0000313" key="5">
    <source>
        <dbReference type="Proteomes" id="UP001370490"/>
    </source>
</evidence>
<dbReference type="PANTHER" id="PTHR47938:SF35">
    <property type="entry name" value="PENTATRICOPEPTIDE REPEAT-CONTAINING PROTEIN 4, MITOCHONDRIAL-RELATED"/>
    <property type="match status" value="1"/>
</dbReference>
<gene>
    <name evidence="4" type="ORF">RJ641_009505</name>
</gene>
<protein>
    <submittedName>
        <fullName evidence="4">Pentatricopeptide repeat</fullName>
    </submittedName>
</protein>
<dbReference type="AlphaFoldDB" id="A0AAN8V262"/>
<dbReference type="PROSITE" id="PS51375">
    <property type="entry name" value="PPR"/>
    <property type="match status" value="1"/>
</dbReference>
<accession>A0AAN8V262</accession>
<dbReference type="EMBL" id="JBAMMX010000016">
    <property type="protein sequence ID" value="KAK6925179.1"/>
    <property type="molecule type" value="Genomic_DNA"/>
</dbReference>
<dbReference type="InterPro" id="IPR011990">
    <property type="entry name" value="TPR-like_helical_dom_sf"/>
</dbReference>
<dbReference type="NCBIfam" id="TIGR00756">
    <property type="entry name" value="PPR"/>
    <property type="match status" value="1"/>
</dbReference>
<keyword evidence="5" id="KW-1185">Reference proteome</keyword>